<dbReference type="PROSITE" id="PS50068">
    <property type="entry name" value="LDLRA_2"/>
    <property type="match status" value="9"/>
</dbReference>
<feature type="repeat" description="LDL-receptor class B" evidence="14">
    <location>
        <begin position="588"/>
        <end position="630"/>
    </location>
</feature>
<dbReference type="PRINTS" id="PR00261">
    <property type="entry name" value="LDLRECEPTOR"/>
</dbReference>
<evidence type="ECO:0000256" key="7">
    <source>
        <dbReference type="ARBA" id="ARBA00022737"/>
    </source>
</evidence>
<feature type="disulfide bond" evidence="13">
    <location>
        <begin position="76"/>
        <end position="88"/>
    </location>
</feature>
<keyword evidence="19" id="KW-0449">Lipoprotein</keyword>
<dbReference type="SMART" id="SM00192">
    <property type="entry name" value="LDLa"/>
    <property type="match status" value="9"/>
</dbReference>
<dbReference type="InterPro" id="IPR051221">
    <property type="entry name" value="LDLR-related"/>
</dbReference>
<feature type="repeat" description="LDL-receptor class B" evidence="14">
    <location>
        <begin position="1255"/>
        <end position="1300"/>
    </location>
</feature>
<dbReference type="PROSITE" id="PS01187">
    <property type="entry name" value="EGF_CA"/>
    <property type="match status" value="1"/>
</dbReference>
<feature type="chain" id="PRO_5026092660" evidence="17">
    <location>
        <begin position="23"/>
        <end position="2014"/>
    </location>
</feature>
<evidence type="ECO:0000259" key="18">
    <source>
        <dbReference type="PROSITE" id="PS01186"/>
    </source>
</evidence>
<dbReference type="PROSITE" id="PS00010">
    <property type="entry name" value="ASX_HYDROXYL"/>
    <property type="match status" value="1"/>
</dbReference>
<feature type="disulfide bond" evidence="13">
    <location>
        <begin position="123"/>
        <end position="141"/>
    </location>
</feature>
<feature type="repeat" description="LDL-receptor class B" evidence="14">
    <location>
        <begin position="980"/>
        <end position="1024"/>
    </location>
</feature>
<keyword evidence="8 16" id="KW-1133">Transmembrane helix</keyword>
<dbReference type="Pfam" id="PF14670">
    <property type="entry name" value="FXa_inhibition"/>
    <property type="match status" value="4"/>
</dbReference>
<evidence type="ECO:0000256" key="14">
    <source>
        <dbReference type="PROSITE-ProRule" id="PRU00461"/>
    </source>
</evidence>
<dbReference type="CDD" id="cd00112">
    <property type="entry name" value="LDLa"/>
    <property type="match status" value="8"/>
</dbReference>
<feature type="repeat" description="LDL-receptor class B" evidence="14">
    <location>
        <begin position="1168"/>
        <end position="1211"/>
    </location>
</feature>
<dbReference type="Pfam" id="PF00058">
    <property type="entry name" value="Ldl_recept_b"/>
    <property type="match status" value="13"/>
</dbReference>
<dbReference type="PROSITE" id="PS51120">
    <property type="entry name" value="LDLRB"/>
    <property type="match status" value="14"/>
</dbReference>
<gene>
    <name evidence="19" type="primary">Lrp4-001</name>
</gene>
<feature type="disulfide bond" evidence="13">
    <location>
        <begin position="83"/>
        <end position="101"/>
    </location>
</feature>
<keyword evidence="11 19" id="KW-0675">Receptor</keyword>
<keyword evidence="4" id="KW-0254">Endocytosis</keyword>
<evidence type="ECO:0000256" key="2">
    <source>
        <dbReference type="ARBA" id="ARBA00022475"/>
    </source>
</evidence>
<dbReference type="PANTHER" id="PTHR22722">
    <property type="entry name" value="LOW-DENSITY LIPOPROTEIN RECEPTOR-RELATED PROTEIN 2-RELATED"/>
    <property type="match status" value="1"/>
</dbReference>
<comment type="subcellular location">
    <subcellularLocation>
        <location evidence="1">Cell membrane</location>
        <topology evidence="1">Single-pass type I membrane protein</topology>
    </subcellularLocation>
</comment>
<dbReference type="InterPro" id="IPR023415">
    <property type="entry name" value="LDLR_class-A_CS"/>
</dbReference>
<dbReference type="InterPro" id="IPR000033">
    <property type="entry name" value="LDLR_classB_rpt"/>
</dbReference>
<feature type="repeat" description="LDL-receptor class B" evidence="14">
    <location>
        <begin position="545"/>
        <end position="587"/>
    </location>
</feature>
<dbReference type="FunFam" id="2.120.10.30:FF:000102">
    <property type="entry name" value="Uncharacterized protein, isoform B"/>
    <property type="match status" value="1"/>
</dbReference>
<keyword evidence="3" id="KW-0245">EGF-like domain</keyword>
<feature type="repeat" description="LDL-receptor class B" evidence="14">
    <location>
        <begin position="935"/>
        <end position="979"/>
    </location>
</feature>
<evidence type="ECO:0000256" key="5">
    <source>
        <dbReference type="ARBA" id="ARBA00022692"/>
    </source>
</evidence>
<evidence type="ECO:0000256" key="8">
    <source>
        <dbReference type="ARBA" id="ARBA00022989"/>
    </source>
</evidence>
<keyword evidence="7" id="KW-0677">Repeat</keyword>
<keyword evidence="6 17" id="KW-0732">Signal</keyword>
<feature type="disulfide bond" evidence="13">
    <location>
        <begin position="301"/>
        <end position="319"/>
    </location>
</feature>
<dbReference type="SMART" id="SM00181">
    <property type="entry name" value="EGF"/>
    <property type="match status" value="8"/>
</dbReference>
<evidence type="ECO:0000256" key="11">
    <source>
        <dbReference type="ARBA" id="ARBA00023170"/>
    </source>
</evidence>
<dbReference type="GO" id="GO:0005509">
    <property type="term" value="F:calcium ion binding"/>
    <property type="evidence" value="ECO:0007669"/>
    <property type="project" value="InterPro"/>
</dbReference>
<dbReference type="InterPro" id="IPR000152">
    <property type="entry name" value="EGF-type_Asp/Asn_hydroxyl_site"/>
</dbReference>
<dbReference type="FunFam" id="2.10.25.10:FF:000037">
    <property type="entry name" value="Signal peptide, CUB domain and EGF-like domain-containing 2"/>
    <property type="match status" value="1"/>
</dbReference>
<keyword evidence="2" id="KW-1003">Cell membrane</keyword>
<dbReference type="Gene3D" id="2.10.25.10">
    <property type="entry name" value="Laminin"/>
    <property type="match status" value="3"/>
</dbReference>
<dbReference type="InterPro" id="IPR018097">
    <property type="entry name" value="EGF_Ca-bd_CS"/>
</dbReference>
<evidence type="ECO:0000256" key="16">
    <source>
        <dbReference type="SAM" id="Phobius"/>
    </source>
</evidence>
<dbReference type="FunFam" id="4.10.400.10:FF:000034">
    <property type="entry name" value="Low-density lipoprotein receptor-related protein 2"/>
    <property type="match status" value="1"/>
</dbReference>
<evidence type="ECO:0000256" key="15">
    <source>
        <dbReference type="SAM" id="MobiDB-lite"/>
    </source>
</evidence>
<feature type="disulfide bond" evidence="13">
    <location>
        <begin position="273"/>
        <end position="288"/>
    </location>
</feature>
<dbReference type="InterPro" id="IPR001881">
    <property type="entry name" value="EGF-like_Ca-bd_dom"/>
</dbReference>
<feature type="disulfide bond" evidence="13">
    <location>
        <begin position="56"/>
        <end position="71"/>
    </location>
</feature>
<dbReference type="InterPro" id="IPR009030">
    <property type="entry name" value="Growth_fac_rcpt_cys_sf"/>
</dbReference>
<feature type="domain" description="EGF-like" evidence="18">
    <location>
        <begin position="483"/>
        <end position="498"/>
    </location>
</feature>
<dbReference type="GO" id="GO:0042562">
    <property type="term" value="F:hormone binding"/>
    <property type="evidence" value="ECO:0007669"/>
    <property type="project" value="TreeGrafter"/>
</dbReference>
<dbReference type="GO" id="GO:0006898">
    <property type="term" value="P:receptor-mediated endocytosis"/>
    <property type="evidence" value="ECO:0007669"/>
    <property type="project" value="TreeGrafter"/>
</dbReference>
<keyword evidence="9 16" id="KW-0472">Membrane</keyword>
<reference evidence="19" key="1">
    <citation type="submission" date="2020-04" db="EMBL/GenBank/DDBJ databases">
        <authorList>
            <person name="Neveu A P."/>
        </authorList>
    </citation>
    <scope>NUCLEOTIDE SEQUENCE</scope>
    <source>
        <tissue evidence="19">Whole embryo</tissue>
    </source>
</reference>
<dbReference type="Gene3D" id="2.120.10.30">
    <property type="entry name" value="TolB, C-terminal domain"/>
    <property type="match status" value="4"/>
</dbReference>
<feature type="signal peptide" evidence="17">
    <location>
        <begin position="1"/>
        <end position="22"/>
    </location>
</feature>
<keyword evidence="12" id="KW-0325">Glycoprotein</keyword>
<feature type="repeat" description="LDL-receptor class B" evidence="14">
    <location>
        <begin position="849"/>
        <end position="891"/>
    </location>
</feature>
<dbReference type="EMBL" id="LR787642">
    <property type="protein sequence ID" value="CAB3263504.1"/>
    <property type="molecule type" value="mRNA"/>
</dbReference>
<feature type="disulfide bond" evidence="13">
    <location>
        <begin position="373"/>
        <end position="385"/>
    </location>
</feature>
<feature type="compositionally biased region" description="Polar residues" evidence="15">
    <location>
        <begin position="1868"/>
        <end position="1884"/>
    </location>
</feature>
<feature type="repeat" description="LDL-receptor class B" evidence="14">
    <location>
        <begin position="1520"/>
        <end position="1562"/>
    </location>
</feature>
<evidence type="ECO:0000256" key="3">
    <source>
        <dbReference type="ARBA" id="ARBA00022536"/>
    </source>
</evidence>
<dbReference type="PROSITE" id="PS01209">
    <property type="entry name" value="LDLRA_1"/>
    <property type="match status" value="4"/>
</dbReference>
<accession>A0A6F9DJ54</accession>
<dbReference type="InterPro" id="IPR036055">
    <property type="entry name" value="LDL_receptor-like_sf"/>
</dbReference>
<evidence type="ECO:0000256" key="17">
    <source>
        <dbReference type="SAM" id="SignalP"/>
    </source>
</evidence>
<feature type="region of interest" description="Disordered" evidence="15">
    <location>
        <begin position="1969"/>
        <end position="2014"/>
    </location>
</feature>
<keyword evidence="10 13" id="KW-1015">Disulfide bond</keyword>
<evidence type="ECO:0000256" key="10">
    <source>
        <dbReference type="ARBA" id="ARBA00023157"/>
    </source>
</evidence>
<feature type="disulfide bond" evidence="13">
    <location>
        <begin position="135"/>
        <end position="150"/>
    </location>
</feature>
<feature type="repeat" description="LDL-receptor class B" evidence="14">
    <location>
        <begin position="675"/>
        <end position="717"/>
    </location>
</feature>
<feature type="disulfide bond" evidence="13">
    <location>
        <begin position="313"/>
        <end position="328"/>
    </location>
</feature>
<dbReference type="SUPFAM" id="SSF57184">
    <property type="entry name" value="Growth factor receptor domain"/>
    <property type="match status" value="1"/>
</dbReference>
<sequence>MKALAWTIEGCVFVILFAGVLCESKKSTSECKCDEKQFACSESPGKCHCIPLKWKCDTDNDCGDFSDERDCVRPTCATGWYQCTNGKCIKNEWVCDGDNDCGDDSDENEQCEHQPCDETERRCDDGECILERWWCDHEDDCDDGSDEKSCKKRSCVEGKEFKCSDGDCVDTAFLCDGDFDCRDGSDEECEAPADPVVIPTNHSFTCKSEDFSCSGGDTAVLGDEIDVCIPLDYVCDGEDDCANGVDERDCAHPCTSDQHRCANGQCIALHNHCDGSDDCGDGSDELHCEDQEPCVEGEFRCTSGMCISHLWRCDGDSDCNDSSDEENCERLDATCDEDQFHCLPSNRCIRSSWRCDGTADCDDKSDEVNCDVCESGQYRCLSGDCIAISKVCNKKPDCPDGSDERPVHSCNGSIILGSNFTSCEDRNGGCEHRCKETPHGSLCTCRKGFQIAPDMRTCIDIDECRVEGSCSQICNNTMGSFVCSCVDGYILRPNGRTCKASGPKPALLFTNRIDIQKMLPDRSEYKPILRDLENAIGLDYHIELGLMFWTDVSLDRIMRSYMNGSGQEQVVSSGLESPAGVAVDWVHNLLYWTDSGTSRIEVSRLNGSYRKVLVWDNLQKPRAIALHPLESLMVWTDWGETPCLESAAMDGSMRKSLASRNLHWPNGLTIDYTRNHIYWADAKYHIIEKINLDGGDRRTVISSGLPHPFGVTIFEDRLYWTDWHTRSVNSVNKFTGSGVQTISSRLHFPMDIQTYHPLRQPKGPNRCKHSNCSHLCLPHPGGISCACPTGFRRVSDIQCAENIERFLVFTRRTDIRRISFDGAGRADSVIPLEGLRGAIALDWHSLHPGYIYWSDVDSDTISRAEWDGRNARVIVSSGVSSPVGLAIDWITNKIYWTDAGVNRIEVALLDGSMRSVLVWTGLDRPRGIVVYPKAGLMIWSDWGHAAPKIERAGMDGSQRTTIVSSGLTWPNGVAIDYTTERVYWTEAGRSYQAIEACDLDGGNRRKIIEHNLPHPFGITLDETRIYWTDWDSKSINSADKETGENRQVLREHLEQLMDIRYFHQTRPQSPNPCSLRNGGCSHLCLLAPRGNAPLTIEETPYSCACPTGLSLGPSGKECNTKMNKFLAIARRTDIRVISLDVAYSADMKLPIDAYMTNVADVDVDPQEGYIYWSDNGSREITRSSLADQSKSEVVIDSGLDMVDGIAIDHVGRFIYWTDDGRDVISVSSLDGKMRRILIDDNMGSPRAIALHYELGYMYWTDWGNSPGAKIERAGLDGTNRSVIVSNDLIWPNAVVIDQERGLVIWGDAQTERIECSDLEGGNRTILYAQASHPYSLAILDGIIYWNDWGTRNINQMSLSNISSVSVVRENMPHMMGMAAVSMDEKGNNRCGSNNGGCSHFCLRSPTSDTGFRCACPTGVRMQEDGRTCTDLPSQYLLLATRLSIRRVSLEADFNMYEELPVGELENTIAVDYHYGKQLLFFTDVYLDVIKRSHLNGSNVQTIISHGLKTMDGIAVDWVADNLFWTDAVLNTISVSRLDGSSRRVIISDNLDEPRALCVHPSRGLLFWTDWGGKARIEKAYMDGSGRKIVVRKNLKWPNGLTIDYKQSRIYWVDAHDDLRRIETCDFNGRKRRIVVPSVPHGFSVTYLDNTLYWTDWETKSLHSTKYPFNTSKRNTIIRGLEGLMDIKAVSASRQKGTSPCDVTTGYGACTHLCLMKGSVEYTCACPSPTNPEDEEDGSILDGLGKGDFPVDHPESLQRNCSEIPIPPKPENSSTTRNVIAVTSAEVTTSPKVTTSPDVMGSGGTVSPQNHGLLRLLLASLGAAVVVFLVFAGCGFLFWKRMKKRAVKQHDDGVRFQYLLDGQSSQSILNGSCTPRSDVSHTPSDVSDRYDDTTTQYSRVSTLDAQRKPQQASPRRQGVTSPPNNLQGATPSDSPLLGETSDEKGDNVTADYVTPDARARNKVKHRLVRHLQEKQPKSSVSTICTMLSEDDRKVPGSNPVEGESDSLLDHTTSKC</sequence>
<dbReference type="GO" id="GO:0016324">
    <property type="term" value="C:apical plasma membrane"/>
    <property type="evidence" value="ECO:0007669"/>
    <property type="project" value="TreeGrafter"/>
</dbReference>
<evidence type="ECO:0000256" key="6">
    <source>
        <dbReference type="ARBA" id="ARBA00022729"/>
    </source>
</evidence>
<dbReference type="SUPFAM" id="SSF57196">
    <property type="entry name" value="EGF/Laminin"/>
    <property type="match status" value="2"/>
</dbReference>
<dbReference type="PROSITE" id="PS01186">
    <property type="entry name" value="EGF_2"/>
    <property type="match status" value="1"/>
</dbReference>
<dbReference type="InterPro" id="IPR002172">
    <property type="entry name" value="LDrepeatLR_classA_rpt"/>
</dbReference>
<dbReference type="FunFam" id="4.10.400.10:FF:000065">
    <property type="entry name" value="Transmembrane protease serine 7"/>
    <property type="match status" value="1"/>
</dbReference>
<dbReference type="PANTHER" id="PTHR22722:SF15">
    <property type="entry name" value="LOW-DENSITY LIPOPROTEIN RECEPTOR-RELATED"/>
    <property type="match status" value="1"/>
</dbReference>
<feature type="disulfide bond" evidence="13">
    <location>
        <begin position="380"/>
        <end position="398"/>
    </location>
</feature>
<dbReference type="InterPro" id="IPR000742">
    <property type="entry name" value="EGF"/>
</dbReference>
<feature type="repeat" description="LDL-receptor class B" evidence="14">
    <location>
        <begin position="1212"/>
        <end position="1254"/>
    </location>
</feature>
<dbReference type="Gene3D" id="4.10.400.10">
    <property type="entry name" value="Low-density Lipoprotein Receptor"/>
    <property type="match status" value="9"/>
</dbReference>
<organism evidence="19">
    <name type="scientific">Phallusia mammillata</name>
    <dbReference type="NCBI Taxonomy" id="59560"/>
    <lineage>
        <taxon>Eukaryota</taxon>
        <taxon>Metazoa</taxon>
        <taxon>Chordata</taxon>
        <taxon>Tunicata</taxon>
        <taxon>Ascidiacea</taxon>
        <taxon>Phlebobranchia</taxon>
        <taxon>Ascidiidae</taxon>
        <taxon>Phallusia</taxon>
    </lineage>
</organism>
<dbReference type="InterPro" id="IPR011042">
    <property type="entry name" value="6-blade_b-propeller_TolB-like"/>
</dbReference>
<evidence type="ECO:0000256" key="4">
    <source>
        <dbReference type="ARBA" id="ARBA00022583"/>
    </source>
</evidence>
<feature type="disulfide bond" evidence="13">
    <location>
        <begin position="355"/>
        <end position="370"/>
    </location>
</feature>
<keyword evidence="5 16" id="KW-0812">Transmembrane</keyword>
<feature type="disulfide bond" evidence="13">
    <location>
        <begin position="261"/>
        <end position="279"/>
    </location>
</feature>
<feature type="region of interest" description="Disordered" evidence="15">
    <location>
        <begin position="1868"/>
        <end position="1956"/>
    </location>
</feature>
<evidence type="ECO:0000256" key="1">
    <source>
        <dbReference type="ARBA" id="ARBA00004251"/>
    </source>
</evidence>
<dbReference type="SUPFAM" id="SSF57424">
    <property type="entry name" value="LDL receptor-like module"/>
    <property type="match status" value="9"/>
</dbReference>
<feature type="repeat" description="LDL-receptor class B" evidence="14">
    <location>
        <begin position="1563"/>
        <end position="1606"/>
    </location>
</feature>
<name>A0A6F9DJ54_9ASCI</name>
<feature type="transmembrane region" description="Helical" evidence="16">
    <location>
        <begin position="1815"/>
        <end position="1838"/>
    </location>
</feature>
<feature type="repeat" description="LDL-receptor class B" evidence="14">
    <location>
        <begin position="892"/>
        <end position="934"/>
    </location>
</feature>
<dbReference type="SMART" id="SM00135">
    <property type="entry name" value="LY"/>
    <property type="match status" value="20"/>
</dbReference>
<protein>
    <submittedName>
        <fullName evidence="19">Low-density lipoprotein receptor-related protein 4</fullName>
    </submittedName>
</protein>
<feature type="disulfide bond" evidence="13">
    <location>
        <begin position="163"/>
        <end position="181"/>
    </location>
</feature>
<dbReference type="FunFam" id="2.10.25.10:FF:000240">
    <property type="entry name" value="Vitamin K-dependent protein S"/>
    <property type="match status" value="1"/>
</dbReference>
<dbReference type="GO" id="GO:0043235">
    <property type="term" value="C:receptor complex"/>
    <property type="evidence" value="ECO:0007669"/>
    <property type="project" value="TreeGrafter"/>
</dbReference>
<dbReference type="SMART" id="SM00179">
    <property type="entry name" value="EGF_CA"/>
    <property type="match status" value="2"/>
</dbReference>
<proteinExistence type="evidence at transcript level"/>
<comment type="caution">
    <text evidence="13">Lacks conserved residue(s) required for the propagation of feature annotation.</text>
</comment>
<evidence type="ECO:0000256" key="12">
    <source>
        <dbReference type="ARBA" id="ARBA00023180"/>
    </source>
</evidence>
<dbReference type="FunFam" id="2.120.10.30:FF:000008">
    <property type="entry name" value="Low-density lipoprotein receptor-related protein 4"/>
    <property type="match status" value="3"/>
</dbReference>
<feature type="disulfide bond" evidence="13">
    <location>
        <begin position="254"/>
        <end position="266"/>
    </location>
</feature>
<feature type="disulfide bond" evidence="13">
    <location>
        <begin position="116"/>
        <end position="128"/>
    </location>
</feature>
<feature type="disulfide bond" evidence="13">
    <location>
        <begin position="235"/>
        <end position="250"/>
    </location>
</feature>
<dbReference type="CDD" id="cd00054">
    <property type="entry name" value="EGF_CA"/>
    <property type="match status" value="1"/>
</dbReference>
<evidence type="ECO:0000313" key="19">
    <source>
        <dbReference type="EMBL" id="CAB3263504.1"/>
    </source>
</evidence>
<dbReference type="Pfam" id="PF00057">
    <property type="entry name" value="Ldl_recept_a"/>
    <property type="match status" value="8"/>
</dbReference>
<evidence type="ECO:0000256" key="13">
    <source>
        <dbReference type="PROSITE-ProRule" id="PRU00124"/>
    </source>
</evidence>
<feature type="compositionally biased region" description="Polar residues" evidence="15">
    <location>
        <begin position="1892"/>
        <end position="1932"/>
    </location>
</feature>
<dbReference type="SUPFAM" id="SSF63825">
    <property type="entry name" value="YWTD domain"/>
    <property type="match status" value="4"/>
</dbReference>
<feature type="repeat" description="LDL-receptor class B" evidence="14">
    <location>
        <begin position="1477"/>
        <end position="1519"/>
    </location>
</feature>
<feature type="repeat" description="LDL-receptor class B" evidence="14">
    <location>
        <begin position="631"/>
        <end position="674"/>
    </location>
</feature>
<evidence type="ECO:0000256" key="9">
    <source>
        <dbReference type="ARBA" id="ARBA00023136"/>
    </source>
</evidence>
<feature type="disulfide bond" evidence="13">
    <location>
        <begin position="294"/>
        <end position="306"/>
    </location>
</feature>